<keyword evidence="1" id="KW-0812">Transmembrane</keyword>
<dbReference type="Pfam" id="PF16344">
    <property type="entry name" value="FecR_C"/>
    <property type="match status" value="1"/>
</dbReference>
<dbReference type="InterPro" id="IPR032508">
    <property type="entry name" value="FecR_C"/>
</dbReference>
<keyword evidence="1" id="KW-1133">Transmembrane helix</keyword>
<dbReference type="Gene3D" id="3.55.50.30">
    <property type="match status" value="1"/>
</dbReference>
<dbReference type="AlphaFoldDB" id="A0A926JSP4"/>
<evidence type="ECO:0000256" key="1">
    <source>
        <dbReference type="SAM" id="Phobius"/>
    </source>
</evidence>
<feature type="transmembrane region" description="Helical" evidence="1">
    <location>
        <begin position="31"/>
        <end position="49"/>
    </location>
</feature>
<accession>A0A926JSP4</accession>
<dbReference type="RefSeq" id="WP_187965689.1">
    <property type="nucleotide sequence ID" value="NZ_JACVDC010000030.1"/>
</dbReference>
<protein>
    <submittedName>
        <fullName evidence="4">DUF4974 domain-containing protein</fullName>
    </submittedName>
</protein>
<dbReference type="FunFam" id="2.60.120.1440:FF:000001">
    <property type="entry name" value="Putative anti-sigma factor"/>
    <property type="match status" value="1"/>
</dbReference>
<feature type="domain" description="FecR protein" evidence="2">
    <location>
        <begin position="130"/>
        <end position="219"/>
    </location>
</feature>
<dbReference type="InterPro" id="IPR006860">
    <property type="entry name" value="FecR"/>
</dbReference>
<dbReference type="Pfam" id="PF04773">
    <property type="entry name" value="FecR"/>
    <property type="match status" value="1"/>
</dbReference>
<name>A0A926JSP4_9FLAO</name>
<organism evidence="4 5">
    <name type="scientific">Sinomicrobium weinanense</name>
    <dbReference type="NCBI Taxonomy" id="2842200"/>
    <lineage>
        <taxon>Bacteria</taxon>
        <taxon>Pseudomonadati</taxon>
        <taxon>Bacteroidota</taxon>
        <taxon>Flavobacteriia</taxon>
        <taxon>Flavobacteriales</taxon>
        <taxon>Flavobacteriaceae</taxon>
        <taxon>Sinomicrobium</taxon>
    </lineage>
</organism>
<keyword evidence="1" id="KW-0472">Membrane</keyword>
<dbReference type="PANTHER" id="PTHR30273">
    <property type="entry name" value="PERIPLASMIC SIGNAL SENSOR AND SIGMA FACTOR ACTIVATOR FECR-RELATED"/>
    <property type="match status" value="1"/>
</dbReference>
<evidence type="ECO:0000313" key="5">
    <source>
        <dbReference type="Proteomes" id="UP000653730"/>
    </source>
</evidence>
<keyword evidence="5" id="KW-1185">Reference proteome</keyword>
<evidence type="ECO:0000313" key="4">
    <source>
        <dbReference type="EMBL" id="MBC9796542.1"/>
    </source>
</evidence>
<gene>
    <name evidence="4" type="ORF">IBL28_11225</name>
</gene>
<dbReference type="GO" id="GO:0016989">
    <property type="term" value="F:sigma factor antagonist activity"/>
    <property type="evidence" value="ECO:0007669"/>
    <property type="project" value="TreeGrafter"/>
</dbReference>
<dbReference type="PANTHER" id="PTHR30273:SF2">
    <property type="entry name" value="PROTEIN FECR"/>
    <property type="match status" value="1"/>
</dbReference>
<proteinExistence type="predicted"/>
<dbReference type="EMBL" id="JACVDC010000030">
    <property type="protein sequence ID" value="MBC9796542.1"/>
    <property type="molecule type" value="Genomic_DNA"/>
</dbReference>
<feature type="domain" description="Protein FecR C-terminal" evidence="3">
    <location>
        <begin position="269"/>
        <end position="334"/>
    </location>
</feature>
<evidence type="ECO:0000259" key="2">
    <source>
        <dbReference type="Pfam" id="PF04773"/>
    </source>
</evidence>
<dbReference type="InterPro" id="IPR012373">
    <property type="entry name" value="Ferrdict_sens_TM"/>
</dbReference>
<evidence type="ECO:0000259" key="3">
    <source>
        <dbReference type="Pfam" id="PF16344"/>
    </source>
</evidence>
<dbReference type="Proteomes" id="UP000653730">
    <property type="component" value="Unassembled WGS sequence"/>
</dbReference>
<comment type="caution">
    <text evidence="4">The sequence shown here is derived from an EMBL/GenBank/DDBJ whole genome shotgun (WGS) entry which is preliminary data.</text>
</comment>
<dbReference type="Gene3D" id="2.60.120.1440">
    <property type="match status" value="1"/>
</dbReference>
<reference evidence="4 5" key="1">
    <citation type="submission" date="2020-09" db="EMBL/GenBank/DDBJ databases">
        <title>Sinomicrobium weinanense sp. nov., a halophilic bacteria isolated from saline-alkali soil.</title>
        <authorList>
            <person name="Wu P."/>
            <person name="Ren H."/>
            <person name="Mei Y."/>
            <person name="Liang Y."/>
            <person name="Chen Z."/>
        </authorList>
    </citation>
    <scope>NUCLEOTIDE SEQUENCE [LARGE SCALE GENOMIC DNA]</scope>
    <source>
        <strain evidence="4 5">FJxs</strain>
    </source>
</reference>
<sequence>MNIHEDDKKALKKRILHSVGRYKRRQRIKQGTVILGCMLLAMSAGFYYYGGEQTSAIYKYAKTGTEDPDKNNSDVELIFSDGQGVVVSESDSAITYSKTGKEVRIGASRTITQDKEQQGVAYNTLIVPYGRRSRVALSDGTVVWLNSGSKLVYPVAFTQKNREVYLEGEGIFDVAHNKDQPFLVLADDHKIKVLGTVFNVSNYPEDSSVSTVLKSGSVEIAYKGDGLLKKEKTIRISPGTMTVYDKGSQQMASREVDVENYFSWKEGIFIFEGDRLDDIVKKLSRYYNVDIRIKNKTLAGQTFSGYLDLKNSVEQVISTIGKTTDFEYSRGGENQWIINQKN</sequence>